<gene>
    <name evidence="1" type="ORF">GOALK_050_02990</name>
</gene>
<protein>
    <recommendedName>
        <fullName evidence="3">ESX-1 secretion-associated protein</fullName>
    </recommendedName>
</protein>
<name>F9VV05_9ACTN</name>
<reference evidence="1 2" key="1">
    <citation type="submission" date="2011-05" db="EMBL/GenBank/DDBJ databases">
        <title>Whole genome shotgun sequence of Gordonia alkanivorans NBRC 16433.</title>
        <authorList>
            <person name="Hosoyama A."/>
            <person name="Nakamura S."/>
            <person name="Takarada H."/>
            <person name="Tsuchikane K."/>
            <person name="Yamazaki S."/>
            <person name="Fujita N."/>
        </authorList>
    </citation>
    <scope>NUCLEOTIDE SEQUENCE [LARGE SCALE GENOMIC DNA]</scope>
    <source>
        <strain evidence="1 2">NBRC 16433</strain>
    </source>
</reference>
<dbReference type="EMBL" id="BACI01000050">
    <property type="protein sequence ID" value="GAA12444.1"/>
    <property type="molecule type" value="Genomic_DNA"/>
</dbReference>
<sequence length="112" mass="11368">MTTKVDPEELRAAASQFAPVIGFGPVWPPPTTSAGLAVTSAAAGLDQLDTGTALAETKTSLMSALATLGGRRAAWESILNESADTYEGTDVTSAKRLAGLGDLNQPLPGQPG</sequence>
<evidence type="ECO:0000313" key="2">
    <source>
        <dbReference type="Proteomes" id="UP000003558"/>
    </source>
</evidence>
<proteinExistence type="predicted"/>
<dbReference type="AlphaFoldDB" id="F9VV05"/>
<evidence type="ECO:0000313" key="1">
    <source>
        <dbReference type="EMBL" id="GAA12444.1"/>
    </source>
</evidence>
<comment type="caution">
    <text evidence="1">The sequence shown here is derived from an EMBL/GenBank/DDBJ whole genome shotgun (WGS) entry which is preliminary data.</text>
</comment>
<dbReference type="STRING" id="1027371.GOALK_050_02990"/>
<accession>F9VV05</accession>
<evidence type="ECO:0008006" key="3">
    <source>
        <dbReference type="Google" id="ProtNLM"/>
    </source>
</evidence>
<dbReference type="Proteomes" id="UP000003558">
    <property type="component" value="Unassembled WGS sequence"/>
</dbReference>
<organism evidence="1 2">
    <name type="scientific">Gordonia alkanivorans NBRC 16433</name>
    <dbReference type="NCBI Taxonomy" id="1027371"/>
    <lineage>
        <taxon>Bacteria</taxon>
        <taxon>Bacillati</taxon>
        <taxon>Actinomycetota</taxon>
        <taxon>Actinomycetes</taxon>
        <taxon>Mycobacteriales</taxon>
        <taxon>Gordoniaceae</taxon>
        <taxon>Gordonia</taxon>
    </lineage>
</organism>
<dbReference type="eggNOG" id="ENOG5031W13">
    <property type="taxonomic scope" value="Bacteria"/>
</dbReference>